<dbReference type="WBParaSite" id="nRc.2.0.1.t18499-RA">
    <property type="protein sequence ID" value="nRc.2.0.1.t18499-RA"/>
    <property type="gene ID" value="nRc.2.0.1.g18499"/>
</dbReference>
<sequence length="219" mass="24214">MENPKTSVPLAASKINKTSTEHDHQIVANNNRHQLDHGKPAKVANHLDMLLCQMNAKFTIQDVSTAAKLVAHQSFANSIAMTSHHHESLVPDQTGQCDKSLYETLHQQCQPRTRTQFQIVHPKSKDCYADHIVDYGAVASLLPFSLYTIWIHAKLKTSNAKLYDSNNSDIEGLHGQFAAMLEYNAQHAKVRLLVLDTILTTTWGIGTIGASHLVIDGSA</sequence>
<dbReference type="AlphaFoldDB" id="A0A915IWP1"/>
<protein>
    <submittedName>
        <fullName evidence="2">Uncharacterized protein</fullName>
    </submittedName>
</protein>
<evidence type="ECO:0000313" key="1">
    <source>
        <dbReference type="Proteomes" id="UP000887565"/>
    </source>
</evidence>
<organism evidence="1 2">
    <name type="scientific">Romanomermis culicivorax</name>
    <name type="common">Nematode worm</name>
    <dbReference type="NCBI Taxonomy" id="13658"/>
    <lineage>
        <taxon>Eukaryota</taxon>
        <taxon>Metazoa</taxon>
        <taxon>Ecdysozoa</taxon>
        <taxon>Nematoda</taxon>
        <taxon>Enoplea</taxon>
        <taxon>Dorylaimia</taxon>
        <taxon>Mermithida</taxon>
        <taxon>Mermithoidea</taxon>
        <taxon>Mermithidae</taxon>
        <taxon>Romanomermis</taxon>
    </lineage>
</organism>
<name>A0A915IWP1_ROMCU</name>
<reference evidence="2" key="1">
    <citation type="submission" date="2022-11" db="UniProtKB">
        <authorList>
            <consortium name="WormBaseParasite"/>
        </authorList>
    </citation>
    <scope>IDENTIFICATION</scope>
</reference>
<proteinExistence type="predicted"/>
<dbReference type="Proteomes" id="UP000887565">
    <property type="component" value="Unplaced"/>
</dbReference>
<evidence type="ECO:0000313" key="2">
    <source>
        <dbReference type="WBParaSite" id="nRc.2.0.1.t18499-RA"/>
    </source>
</evidence>
<accession>A0A915IWP1</accession>
<keyword evidence="1" id="KW-1185">Reference proteome</keyword>